<dbReference type="NCBIfam" id="TIGR01643">
    <property type="entry name" value="YD_repeat_2x"/>
    <property type="match status" value="1"/>
</dbReference>
<evidence type="ECO:0000313" key="4">
    <source>
        <dbReference type="Proteomes" id="UP000306378"/>
    </source>
</evidence>
<feature type="compositionally biased region" description="Low complexity" evidence="1">
    <location>
        <begin position="80"/>
        <end position="92"/>
    </location>
</feature>
<feature type="region of interest" description="Disordered" evidence="1">
    <location>
        <begin position="35"/>
        <end position="140"/>
    </location>
</feature>
<dbReference type="InterPro" id="IPR031325">
    <property type="entry name" value="RHS_repeat"/>
</dbReference>
<reference evidence="3 4" key="1">
    <citation type="submission" date="2019-05" db="EMBL/GenBank/DDBJ databases">
        <title>Genomes sequences of two Nocardia cyriacigeorgica environmental isolates, type strains Nocardia asteroides ATCC 19247 and Nocardia cyriacigeorgica DSM 44484.</title>
        <authorList>
            <person name="Vautrin F."/>
            <person name="Bergeron E."/>
            <person name="Dubost A."/>
            <person name="Abrouk D."/>
            <person name="Rodriguez Nava V."/>
            <person name="Pujic P."/>
        </authorList>
    </citation>
    <scope>NUCLEOTIDE SEQUENCE [LARGE SCALE GENOMIC DNA]</scope>
    <source>
        <strain evidence="3 4">EML 446</strain>
    </source>
</reference>
<feature type="non-terminal residue" evidence="3">
    <location>
        <position position="510"/>
    </location>
</feature>
<dbReference type="Proteomes" id="UP000306378">
    <property type="component" value="Unassembled WGS sequence"/>
</dbReference>
<feature type="compositionally biased region" description="Low complexity" evidence="1">
    <location>
        <begin position="41"/>
        <end position="60"/>
    </location>
</feature>
<name>A0A5R8N7G0_9NOCA</name>
<feature type="compositionally biased region" description="Polar residues" evidence="1">
    <location>
        <begin position="359"/>
        <end position="373"/>
    </location>
</feature>
<dbReference type="RefSeq" id="WP_171048490.1">
    <property type="nucleotide sequence ID" value="NZ_VBUT01000030.1"/>
</dbReference>
<protein>
    <recommendedName>
        <fullName evidence="2">DUF6531 domain-containing protein</fullName>
    </recommendedName>
</protein>
<feature type="compositionally biased region" description="Basic and acidic residues" evidence="1">
    <location>
        <begin position="109"/>
        <end position="122"/>
    </location>
</feature>
<gene>
    <name evidence="3" type="ORF">FEK34_29805</name>
</gene>
<dbReference type="AlphaFoldDB" id="A0A5R8N7G0"/>
<dbReference type="InterPro" id="IPR045351">
    <property type="entry name" value="DUF6531"/>
</dbReference>
<evidence type="ECO:0000256" key="1">
    <source>
        <dbReference type="SAM" id="MobiDB-lite"/>
    </source>
</evidence>
<dbReference type="Pfam" id="PF05593">
    <property type="entry name" value="RHS_repeat"/>
    <property type="match status" value="1"/>
</dbReference>
<dbReference type="InterPro" id="IPR006530">
    <property type="entry name" value="YD"/>
</dbReference>
<feature type="domain" description="DUF6531" evidence="2">
    <location>
        <begin position="140"/>
        <end position="210"/>
    </location>
</feature>
<dbReference type="Pfam" id="PF20148">
    <property type="entry name" value="DUF6531"/>
    <property type="match status" value="1"/>
</dbReference>
<accession>A0A5R8N7G0</accession>
<sequence>MTTIARLFSKVASTFAKLKPLLAKLKDAWQAIARTLGKGGKSTPSSTKKSSTDTSTASTDTPKKTTDTDSPSKPGDKSPDTSTASTDSPSKTGDPDTQRTPDQSGKPENQAKADEGAGDKATEGGPKNTQDDKDVTECNDPVDVATGEFLLPETDLSLPGVLPLVLLRRHRSSYRFGRWFGPSWSSTLDMRVVIEDDTVTFIGEHGLLLVYPHAEPDKPVLPRNGGQRWTMTRTEAGGYRVHDPERELTWHFDAAPALGGLDTLLGNYAISAITDRHHNRIRFLYDTDGAPVEITHSGGYRVRVSTADGRVTALAVVGPDPNPSRPDNAAHSAAGSAASADRRTGSAETARGGAESPDVTCSDTGSADSPHSNAGSADSQAKSADSAASASAGSGTDSTPSVDAGSGTDSMPGARDGSGAQSAPIPDAEPLTQIRSFVYEAGELVSVTNGVGATTHYSYDDAHRLTGWTDSNGNRMVNTYDLEGRVVAQHGNSNILNATFDYFTTPDNST</sequence>
<dbReference type="Gene3D" id="2.180.10.10">
    <property type="entry name" value="RHS repeat-associated core"/>
    <property type="match status" value="1"/>
</dbReference>
<dbReference type="EMBL" id="VBUT01000030">
    <property type="protein sequence ID" value="TLF71644.1"/>
    <property type="molecule type" value="Genomic_DNA"/>
</dbReference>
<evidence type="ECO:0000259" key="2">
    <source>
        <dbReference type="Pfam" id="PF20148"/>
    </source>
</evidence>
<proteinExistence type="predicted"/>
<feature type="compositionally biased region" description="Low complexity" evidence="1">
    <location>
        <begin position="374"/>
        <end position="398"/>
    </location>
</feature>
<comment type="caution">
    <text evidence="3">The sequence shown here is derived from an EMBL/GenBank/DDBJ whole genome shotgun (WGS) entry which is preliminary data.</text>
</comment>
<evidence type="ECO:0000313" key="3">
    <source>
        <dbReference type="EMBL" id="TLF71644.1"/>
    </source>
</evidence>
<feature type="region of interest" description="Disordered" evidence="1">
    <location>
        <begin position="316"/>
        <end position="427"/>
    </location>
</feature>
<feature type="compositionally biased region" description="Low complexity" evidence="1">
    <location>
        <begin position="329"/>
        <end position="339"/>
    </location>
</feature>
<organism evidence="3 4">
    <name type="scientific">Nocardia cyriacigeorgica</name>
    <dbReference type="NCBI Taxonomy" id="135487"/>
    <lineage>
        <taxon>Bacteria</taxon>
        <taxon>Bacillati</taxon>
        <taxon>Actinomycetota</taxon>
        <taxon>Actinomycetes</taxon>
        <taxon>Mycobacteriales</taxon>
        <taxon>Nocardiaceae</taxon>
        <taxon>Nocardia</taxon>
    </lineage>
</organism>